<dbReference type="InterPro" id="IPR012337">
    <property type="entry name" value="RNaseH-like_sf"/>
</dbReference>
<keyword evidence="8" id="KW-1185">Reference proteome</keyword>
<accession>A0AAV6UNF3</accession>
<dbReference type="CDD" id="cd01647">
    <property type="entry name" value="RT_LTR"/>
    <property type="match status" value="1"/>
</dbReference>
<dbReference type="PROSITE" id="PS50878">
    <property type="entry name" value="RT_POL"/>
    <property type="match status" value="1"/>
</dbReference>
<dbReference type="InterPro" id="IPR000477">
    <property type="entry name" value="RT_dom"/>
</dbReference>
<dbReference type="SUPFAM" id="SSF53098">
    <property type="entry name" value="Ribonuclease H-like"/>
    <property type="match status" value="1"/>
</dbReference>
<keyword evidence="2" id="KW-0511">Multifunctional enzyme</keyword>
<dbReference type="PANTHER" id="PTHR37984:SF5">
    <property type="entry name" value="PROTEIN NYNRIN-LIKE"/>
    <property type="match status" value="1"/>
</dbReference>
<sequence length="1264" mass="143848">MLVAHEMGVEVSENYRKIDIKKEIIASKEYDEEVVKFQLDAMVEDRRVREERAYELEKLRITQVADISLLPSGSGENFRPVKNMKYVMQKYDPENSDMVLFLTLFERQARKAKIEETKKLDDYETSRRFAKKSVAYRPPEKKVVEEPGKYGRPRIDNKARNERSGVNNWKGTPGRDLNWRDREFERRRPAACYQCGSTDHLRPQCPELRRQNTERVNNINSVGKFGPVFAPYLSQGRVNSIETTILRDSGTSVDVAPAKLVNPEDYTGEVVWVKQALENNFRCLPIAKIVLEGVGFGCIQTKAAIVDNSVDMEHYLLGNYTQELIDSIKHNSQPLNVVVTRSQVQREKVRTKGEVKLGKEIETDQGEFKVIPEEVRPELQLPVASGSKCQLVQIDSATFCREQKLCTDLKCIWEKVGEGNSTEFVEEKGLLFRKTRDHVGTERKQVLVPACYRKSILSLCHEGLGGHTGVTKTKDKLLRYYYWPQCTKDADVFVKTCEPCQRVGKAQETKKAPLKLVPIIKEVFSRVCIDTVGPLPCSGKGNRHLVTALCVASKYPEAVPVADIRSETVTDALLLIFSRWGFPKVLQCDNGTSFTSNLTSTFFEKFGIRVVHSSVRHPQSNSVERWHRTLKRLLKALCVESGKDWEKILPAALLALRTVTHETTGFSPAELVHGKNLRTPETLIFEQWVEPPEGECAVTEYVFELINRMKQCQELASARAAEVRDKRKVYYDRGSVNRKFRPGDRVLVLAASRPNKLAVQWVGPGTIESQLSDTNYVVKLPGRTEKNHIYHVNLLKPYHQREENVNLLIGDEVISDVNDSDLEIPYPSANPNIFDFEDIARSSDLFERYTEEQIEQLGRLLGSHRSIFSNEPGRTDLIEHDIHWISDQPVRSRPYRTSPRQNEILRGEIKRMLDLKIIEIGESDYTSPMILVEAPGKDPRPCIDYRKLNSIIRMEIFPLPNIEDRVERVCAANFISVIDLTKGYWQIPLTARAQRLAAFVTTFGTYRPLVLPFGLVNAPFGFSKFMSQLLQGCEEYSVPYLDDVAIFSNTWEDHLKHLDEVLKRVGKAGLTIKPSKCRFAQSCVKYLGHMVGGGCRTPAEAKVHAVLEFPVPRTKTQVRQFLGLSGYYSRYIKGYATIVEPLTRALKGKNRKEKIEWTEECEKAVRVLKQKLTDRPVLYAPDFTKEFIVQTDASDIGIGVVLAQKGEKDLDHPVLYLSRKFTDAERNGKVKVKPVLCQNKCFSDFAGSCKILLKGGGVVRFQLP</sequence>
<evidence type="ECO:0000256" key="2">
    <source>
        <dbReference type="ARBA" id="ARBA00023268"/>
    </source>
</evidence>
<dbReference type="Pfam" id="PF00665">
    <property type="entry name" value="rve"/>
    <property type="match status" value="1"/>
</dbReference>
<dbReference type="InterPro" id="IPR043128">
    <property type="entry name" value="Rev_trsase/Diguanyl_cyclase"/>
</dbReference>
<evidence type="ECO:0000259" key="6">
    <source>
        <dbReference type="PROSITE" id="PS50994"/>
    </source>
</evidence>
<dbReference type="InterPro" id="IPR001584">
    <property type="entry name" value="Integrase_cat-core"/>
</dbReference>
<organism evidence="7 8">
    <name type="scientific">Oedothorax gibbosus</name>
    <dbReference type="NCBI Taxonomy" id="931172"/>
    <lineage>
        <taxon>Eukaryota</taxon>
        <taxon>Metazoa</taxon>
        <taxon>Ecdysozoa</taxon>
        <taxon>Arthropoda</taxon>
        <taxon>Chelicerata</taxon>
        <taxon>Arachnida</taxon>
        <taxon>Araneae</taxon>
        <taxon>Araneomorphae</taxon>
        <taxon>Entelegynae</taxon>
        <taxon>Araneoidea</taxon>
        <taxon>Linyphiidae</taxon>
        <taxon>Erigoninae</taxon>
        <taxon>Oedothorax</taxon>
    </lineage>
</organism>
<dbReference type="GO" id="GO:0008270">
    <property type="term" value="F:zinc ion binding"/>
    <property type="evidence" value="ECO:0007669"/>
    <property type="project" value="UniProtKB-KW"/>
</dbReference>
<dbReference type="SMART" id="SM00343">
    <property type="entry name" value="ZnF_C2HC"/>
    <property type="match status" value="1"/>
</dbReference>
<feature type="domain" description="Reverse transcriptase" evidence="5">
    <location>
        <begin position="913"/>
        <end position="1091"/>
    </location>
</feature>
<reference evidence="7 8" key="1">
    <citation type="journal article" date="2022" name="Nat. Ecol. Evol.">
        <title>A masculinizing supergene underlies an exaggerated male reproductive morph in a spider.</title>
        <authorList>
            <person name="Hendrickx F."/>
            <person name="De Corte Z."/>
            <person name="Sonet G."/>
            <person name="Van Belleghem S.M."/>
            <person name="Kostlbacher S."/>
            <person name="Vangestel C."/>
        </authorList>
    </citation>
    <scope>NUCLEOTIDE SEQUENCE [LARGE SCALE GENOMIC DNA]</scope>
    <source>
        <strain evidence="7">W744_W776</strain>
    </source>
</reference>
<dbReference type="FunFam" id="1.10.340.70:FF:000001">
    <property type="entry name" value="Retrovirus-related Pol polyprotein from transposon gypsy-like Protein"/>
    <property type="match status" value="1"/>
</dbReference>
<dbReference type="PANTHER" id="PTHR37984">
    <property type="entry name" value="PROTEIN CBG26694"/>
    <property type="match status" value="1"/>
</dbReference>
<name>A0AAV6UNF3_9ARAC</name>
<dbReference type="InterPro" id="IPR050951">
    <property type="entry name" value="Retrovirus_Pol_polyprotein"/>
</dbReference>
<dbReference type="FunFam" id="3.30.420.10:FF:000032">
    <property type="entry name" value="Retrovirus-related Pol polyprotein from transposon 297-like Protein"/>
    <property type="match status" value="1"/>
</dbReference>
<dbReference type="SUPFAM" id="SSF56672">
    <property type="entry name" value="DNA/RNA polymerases"/>
    <property type="match status" value="1"/>
</dbReference>
<dbReference type="Pfam" id="PF17919">
    <property type="entry name" value="RT_RNaseH_2"/>
    <property type="match status" value="1"/>
</dbReference>
<dbReference type="FunFam" id="3.30.70.270:FF:000020">
    <property type="entry name" value="Transposon Tf2-6 polyprotein-like Protein"/>
    <property type="match status" value="1"/>
</dbReference>
<feature type="domain" description="Integrase catalytic" evidence="6">
    <location>
        <begin position="514"/>
        <end position="676"/>
    </location>
</feature>
<dbReference type="GO" id="GO:0003964">
    <property type="term" value="F:RNA-directed DNA polymerase activity"/>
    <property type="evidence" value="ECO:0007669"/>
    <property type="project" value="UniProtKB-EC"/>
</dbReference>
<dbReference type="Pfam" id="PF00078">
    <property type="entry name" value="RVT_1"/>
    <property type="match status" value="1"/>
</dbReference>
<evidence type="ECO:0000313" key="8">
    <source>
        <dbReference type="Proteomes" id="UP000827092"/>
    </source>
</evidence>
<dbReference type="PROSITE" id="PS50994">
    <property type="entry name" value="INTEGRASE"/>
    <property type="match status" value="1"/>
</dbReference>
<keyword evidence="3" id="KW-0863">Zinc-finger</keyword>
<evidence type="ECO:0000256" key="1">
    <source>
        <dbReference type="ARBA" id="ARBA00012493"/>
    </source>
</evidence>
<dbReference type="Proteomes" id="UP000827092">
    <property type="component" value="Unassembled WGS sequence"/>
</dbReference>
<dbReference type="Pfam" id="PF17921">
    <property type="entry name" value="Integrase_H2C2"/>
    <property type="match status" value="1"/>
</dbReference>
<dbReference type="InterPro" id="IPR041577">
    <property type="entry name" value="RT_RNaseH_2"/>
</dbReference>
<dbReference type="EC" id="2.7.7.49" evidence="1"/>
<evidence type="ECO:0000313" key="7">
    <source>
        <dbReference type="EMBL" id="KAG8185105.1"/>
    </source>
</evidence>
<evidence type="ECO:0000259" key="5">
    <source>
        <dbReference type="PROSITE" id="PS50878"/>
    </source>
</evidence>
<dbReference type="Gene3D" id="3.30.70.270">
    <property type="match status" value="2"/>
</dbReference>
<gene>
    <name evidence="7" type="ORF">JTE90_014580</name>
</gene>
<keyword evidence="3" id="KW-0862">Zinc</keyword>
<dbReference type="InterPro" id="IPR001878">
    <property type="entry name" value="Znf_CCHC"/>
</dbReference>
<evidence type="ECO:0000256" key="3">
    <source>
        <dbReference type="PROSITE-ProRule" id="PRU00047"/>
    </source>
</evidence>
<keyword evidence="3" id="KW-0479">Metal-binding</keyword>
<dbReference type="GO" id="GO:0042575">
    <property type="term" value="C:DNA polymerase complex"/>
    <property type="evidence" value="ECO:0007669"/>
    <property type="project" value="UniProtKB-ARBA"/>
</dbReference>
<comment type="caution">
    <text evidence="7">The sequence shown here is derived from an EMBL/GenBank/DDBJ whole genome shotgun (WGS) entry which is preliminary data.</text>
</comment>
<dbReference type="PROSITE" id="PS50158">
    <property type="entry name" value="ZF_CCHC"/>
    <property type="match status" value="1"/>
</dbReference>
<dbReference type="InterPro" id="IPR041588">
    <property type="entry name" value="Integrase_H2C2"/>
</dbReference>
<feature type="domain" description="CCHC-type" evidence="4">
    <location>
        <begin position="192"/>
        <end position="207"/>
    </location>
</feature>
<dbReference type="Gene3D" id="1.10.340.70">
    <property type="match status" value="1"/>
</dbReference>
<dbReference type="InterPro" id="IPR036397">
    <property type="entry name" value="RNaseH_sf"/>
</dbReference>
<protein>
    <recommendedName>
        <fullName evidence="1">RNA-directed DNA polymerase</fullName>
        <ecNumber evidence="1">2.7.7.49</ecNumber>
    </recommendedName>
</protein>
<evidence type="ECO:0000259" key="4">
    <source>
        <dbReference type="PROSITE" id="PS50158"/>
    </source>
</evidence>
<dbReference type="Gene3D" id="3.10.10.10">
    <property type="entry name" value="HIV Type 1 Reverse Transcriptase, subunit A, domain 1"/>
    <property type="match status" value="1"/>
</dbReference>
<dbReference type="EMBL" id="JAFNEN010000347">
    <property type="protein sequence ID" value="KAG8185105.1"/>
    <property type="molecule type" value="Genomic_DNA"/>
</dbReference>
<proteinExistence type="predicted"/>
<dbReference type="InterPro" id="IPR043502">
    <property type="entry name" value="DNA/RNA_pol_sf"/>
</dbReference>
<dbReference type="GO" id="GO:0003676">
    <property type="term" value="F:nucleic acid binding"/>
    <property type="evidence" value="ECO:0007669"/>
    <property type="project" value="InterPro"/>
</dbReference>
<dbReference type="AlphaFoldDB" id="A0AAV6UNF3"/>
<dbReference type="GO" id="GO:0015074">
    <property type="term" value="P:DNA integration"/>
    <property type="evidence" value="ECO:0007669"/>
    <property type="project" value="InterPro"/>
</dbReference>
<dbReference type="Gene3D" id="3.30.420.10">
    <property type="entry name" value="Ribonuclease H-like superfamily/Ribonuclease H"/>
    <property type="match status" value="1"/>
</dbReference>